<evidence type="ECO:0000313" key="5">
    <source>
        <dbReference type="Proteomes" id="UP000189177"/>
    </source>
</evidence>
<keyword evidence="1 2" id="KW-0808">Transferase</keyword>
<dbReference type="GO" id="GO:0016780">
    <property type="term" value="F:phosphotransferase activity, for other substituted phosphate groups"/>
    <property type="evidence" value="ECO:0007669"/>
    <property type="project" value="InterPro"/>
</dbReference>
<dbReference type="EMBL" id="MUZR01000010">
    <property type="protein sequence ID" value="OOC10730.1"/>
    <property type="molecule type" value="Genomic_DNA"/>
</dbReference>
<dbReference type="Proteomes" id="UP000189177">
    <property type="component" value="Unassembled WGS sequence"/>
</dbReference>
<dbReference type="InterPro" id="IPR048254">
    <property type="entry name" value="CDP_ALCOHOL_P_TRANSF_CS"/>
</dbReference>
<dbReference type="STRING" id="252474.B1A74_04005"/>
<reference evidence="4 5" key="1">
    <citation type="submission" date="2017-02" db="EMBL/GenBank/DDBJ databases">
        <title>Genomic diversity within the haloalkaliphilic genus Thioalkalivibrio.</title>
        <authorList>
            <person name="Ahn A.-C."/>
            <person name="Meier-Kolthoff J."/>
            <person name="Overmars L."/>
            <person name="Richter M."/>
            <person name="Woyke T."/>
            <person name="Sorokin D.Y."/>
            <person name="Muyzer G."/>
        </authorList>
    </citation>
    <scope>NUCLEOTIDE SEQUENCE [LARGE SCALE GENOMIC DNA]</scope>
    <source>
        <strain evidence="4 5">HL17</strain>
    </source>
</reference>
<dbReference type="RefSeq" id="WP_077243838.1">
    <property type="nucleotide sequence ID" value="NZ_MUZR01000010.1"/>
</dbReference>
<evidence type="ECO:0000256" key="1">
    <source>
        <dbReference type="ARBA" id="ARBA00022679"/>
    </source>
</evidence>
<comment type="similarity">
    <text evidence="2">Belongs to the CDP-alcohol phosphatidyltransferase class-I family.</text>
</comment>
<dbReference type="Pfam" id="PF01066">
    <property type="entry name" value="CDP-OH_P_transf"/>
    <property type="match status" value="1"/>
</dbReference>
<proteinExistence type="inferred from homology"/>
<keyword evidence="3" id="KW-1133">Transmembrane helix</keyword>
<dbReference type="GO" id="GO:0016020">
    <property type="term" value="C:membrane"/>
    <property type="evidence" value="ECO:0007669"/>
    <property type="project" value="InterPro"/>
</dbReference>
<feature type="transmembrane region" description="Helical" evidence="3">
    <location>
        <begin position="73"/>
        <end position="91"/>
    </location>
</feature>
<gene>
    <name evidence="4" type="ORF">B1A74_04005</name>
</gene>
<dbReference type="InterPro" id="IPR000462">
    <property type="entry name" value="CDP-OH_P_trans"/>
</dbReference>
<comment type="caution">
    <text evidence="4">The sequence shown here is derived from an EMBL/GenBank/DDBJ whole genome shotgun (WGS) entry which is preliminary data.</text>
</comment>
<accession>A0A1V3A053</accession>
<dbReference type="OrthoDB" id="9782011at2"/>
<keyword evidence="5" id="KW-1185">Reference proteome</keyword>
<name>A0A1V3A053_9GAMM</name>
<evidence type="ECO:0000256" key="2">
    <source>
        <dbReference type="RuleBase" id="RU003750"/>
    </source>
</evidence>
<evidence type="ECO:0000313" key="4">
    <source>
        <dbReference type="EMBL" id="OOC10730.1"/>
    </source>
</evidence>
<dbReference type="AlphaFoldDB" id="A0A1V3A053"/>
<protein>
    <submittedName>
        <fullName evidence="4">CDP-alcohol phosphatidyltransferase</fullName>
    </submittedName>
</protein>
<feature type="transmembrane region" description="Helical" evidence="3">
    <location>
        <begin position="97"/>
        <end position="115"/>
    </location>
</feature>
<dbReference type="Gene3D" id="1.20.120.1760">
    <property type="match status" value="1"/>
</dbReference>
<feature type="transmembrane region" description="Helical" evidence="3">
    <location>
        <begin position="136"/>
        <end position="154"/>
    </location>
</feature>
<keyword evidence="3" id="KW-0472">Membrane</keyword>
<sequence length="254" mass="26212">MSVSAALRKPLRSADLALAGLLAIGVATLTPIGPALLLATAFLWGLLWALLVRGAAHADGLSGIPGPGNRVTLVRAALAAPVGGVALLALIPTVDLPVYWLPAWVVTLALLVLLLDGVDGAVARRSGTASAFGARFDMELDAALILALSVLAWQPGPAGVWVLAIGAMRYLFVLAGRALPWLRAELPPSRRRQTVCVLQTPALLVALAPAVSTSVAIATAGFALAALTVSFAVDIVYLYRKKSGSRPQAPEETP</sequence>
<evidence type="ECO:0000256" key="3">
    <source>
        <dbReference type="SAM" id="Phobius"/>
    </source>
</evidence>
<dbReference type="InterPro" id="IPR043130">
    <property type="entry name" value="CDP-OH_PTrfase_TM_dom"/>
</dbReference>
<dbReference type="GO" id="GO:0008654">
    <property type="term" value="P:phospholipid biosynthetic process"/>
    <property type="evidence" value="ECO:0007669"/>
    <property type="project" value="InterPro"/>
</dbReference>
<feature type="transmembrane region" description="Helical" evidence="3">
    <location>
        <begin position="217"/>
        <end position="239"/>
    </location>
</feature>
<feature type="transmembrane region" description="Helical" evidence="3">
    <location>
        <begin position="35"/>
        <end position="52"/>
    </location>
</feature>
<organism evidence="4 5">
    <name type="scientific">Thioalkalivibrio halophilus</name>
    <dbReference type="NCBI Taxonomy" id="252474"/>
    <lineage>
        <taxon>Bacteria</taxon>
        <taxon>Pseudomonadati</taxon>
        <taxon>Pseudomonadota</taxon>
        <taxon>Gammaproteobacteria</taxon>
        <taxon>Chromatiales</taxon>
        <taxon>Ectothiorhodospiraceae</taxon>
        <taxon>Thioalkalivibrio</taxon>
    </lineage>
</organism>
<dbReference type="PROSITE" id="PS00379">
    <property type="entry name" value="CDP_ALCOHOL_P_TRANSF"/>
    <property type="match status" value="1"/>
</dbReference>
<keyword evidence="3" id="KW-0812">Transmembrane</keyword>